<name>A0A066ZA91_9ACTN</name>
<dbReference type="HOGENOM" id="CLU_2081677_0_0_11"/>
<keyword evidence="3" id="KW-1185">Reference proteome</keyword>
<sequence>MHAHGFSFDGPSARSCAEPPSAALTCASVRTEHGSAGRPAAAAGPDGGPVRVRVTEPGVLAAVLGAALPSVEVEEVHAVAASPVSRRTASGSARRPSQCSIVASPRRARHGSLAAPR</sequence>
<dbReference type="EMBL" id="JNBY01000049">
    <property type="protein sequence ID" value="KDN87206.1"/>
    <property type="molecule type" value="Genomic_DNA"/>
</dbReference>
<organism evidence="2 3">
    <name type="scientific">Kitasatospora cheerisanensis KCTC 2395</name>
    <dbReference type="NCBI Taxonomy" id="1348663"/>
    <lineage>
        <taxon>Bacteria</taxon>
        <taxon>Bacillati</taxon>
        <taxon>Actinomycetota</taxon>
        <taxon>Actinomycetes</taxon>
        <taxon>Kitasatosporales</taxon>
        <taxon>Streptomycetaceae</taxon>
        <taxon>Kitasatospora</taxon>
    </lineage>
</organism>
<accession>A0A066ZA91</accession>
<gene>
    <name evidence="2" type="ORF">KCH_10270</name>
</gene>
<evidence type="ECO:0000313" key="2">
    <source>
        <dbReference type="EMBL" id="KDN87206.1"/>
    </source>
</evidence>
<dbReference type="AlphaFoldDB" id="A0A066ZA91"/>
<comment type="caution">
    <text evidence="2">The sequence shown here is derived from an EMBL/GenBank/DDBJ whole genome shotgun (WGS) entry which is preliminary data.</text>
</comment>
<protein>
    <submittedName>
        <fullName evidence="2">Uncharacterized protein</fullName>
    </submittedName>
</protein>
<reference evidence="2 3" key="1">
    <citation type="submission" date="2014-05" db="EMBL/GenBank/DDBJ databases">
        <title>Draft Genome Sequence of Kitasatospora cheerisanensis KCTC 2395.</title>
        <authorList>
            <person name="Nam D.H."/>
        </authorList>
    </citation>
    <scope>NUCLEOTIDE SEQUENCE [LARGE SCALE GENOMIC DNA]</scope>
    <source>
        <strain evidence="2 3">KCTC 2395</strain>
    </source>
</reference>
<evidence type="ECO:0000256" key="1">
    <source>
        <dbReference type="SAM" id="MobiDB-lite"/>
    </source>
</evidence>
<feature type="compositionally biased region" description="Polar residues" evidence="1">
    <location>
        <begin position="87"/>
        <end position="101"/>
    </location>
</feature>
<feature type="region of interest" description="Disordered" evidence="1">
    <location>
        <begin position="1"/>
        <end position="20"/>
    </location>
</feature>
<evidence type="ECO:0000313" key="3">
    <source>
        <dbReference type="Proteomes" id="UP000027178"/>
    </source>
</evidence>
<feature type="region of interest" description="Disordered" evidence="1">
    <location>
        <begin position="82"/>
        <end position="117"/>
    </location>
</feature>
<proteinExistence type="predicted"/>
<dbReference type="Proteomes" id="UP000027178">
    <property type="component" value="Unassembled WGS sequence"/>
</dbReference>